<proteinExistence type="predicted"/>
<dbReference type="CDD" id="cd06529">
    <property type="entry name" value="S24_LexA-like"/>
    <property type="match status" value="1"/>
</dbReference>
<dbReference type="InterPro" id="IPR010982">
    <property type="entry name" value="Lambda_DNA-bd_dom_sf"/>
</dbReference>
<dbReference type="EMBL" id="BDGB01000029">
    <property type="protein sequence ID" value="GAW71397.1"/>
    <property type="molecule type" value="Genomic_DNA"/>
</dbReference>
<dbReference type="RefSeq" id="WP_057962111.1">
    <property type="nucleotide sequence ID" value="NZ_BAAAXO010000039.1"/>
</dbReference>
<dbReference type="InterPro" id="IPR001387">
    <property type="entry name" value="Cro/C1-type_HTH"/>
</dbReference>
<dbReference type="InterPro" id="IPR036286">
    <property type="entry name" value="LexA/Signal_pep-like_sf"/>
</dbReference>
<comment type="caution">
    <text evidence="2">The sequence shown here is derived from an EMBL/GenBank/DDBJ whole genome shotgun (WGS) entry which is preliminary data.</text>
</comment>
<dbReference type="OrthoDB" id="2475196at2"/>
<sequence>MVEQPSGRKILGANLKVLMEKHGVTRNKLSADLNVKYTTLTDWIKGRTYPRIDSIEKLTKYFGISKGDLVENQDPREVNKGIVAIPIIGTIAGGSPILTSENIQGNIYEVKFGLPTGPLFYLRVKGKSMEPTIKDGSLVLIHQQPEVENGEVAAVLIDNEATLKRVHRSDGKYILTPDNPGFKPIILTTDTNNQILGKAIRVINELQ</sequence>
<evidence type="ECO:0000313" key="5">
    <source>
        <dbReference type="Proteomes" id="UP000294668"/>
    </source>
</evidence>
<dbReference type="Pfam" id="PF13443">
    <property type="entry name" value="HTH_26"/>
    <property type="match status" value="1"/>
</dbReference>
<dbReference type="PANTHER" id="PTHR33516:SF2">
    <property type="entry name" value="LEXA REPRESSOR-RELATED"/>
    <property type="match status" value="1"/>
</dbReference>
<dbReference type="CDD" id="cd00093">
    <property type="entry name" value="HTH_XRE"/>
    <property type="match status" value="1"/>
</dbReference>
<dbReference type="Proteomes" id="UP000214739">
    <property type="component" value="Unassembled WGS sequence"/>
</dbReference>
<dbReference type="AlphaFoldDB" id="A0A224V3B1"/>
<dbReference type="Pfam" id="PF00717">
    <property type="entry name" value="Peptidase_S24"/>
    <property type="match status" value="1"/>
</dbReference>
<dbReference type="InterPro" id="IPR015927">
    <property type="entry name" value="Peptidase_S24_S26A/B/C"/>
</dbReference>
<keyword evidence="5" id="KW-1185">Reference proteome</keyword>
<accession>A0A224V3B1</accession>
<dbReference type="GO" id="GO:0003677">
    <property type="term" value="F:DNA binding"/>
    <property type="evidence" value="ECO:0007669"/>
    <property type="project" value="InterPro"/>
</dbReference>
<name>A0A224V3B1_9LACO</name>
<gene>
    <name evidence="3" type="ORF">C5L28_000860</name>
    <name evidence="2" type="ORF">LPKJCM_00477</name>
</gene>
<evidence type="ECO:0000259" key="1">
    <source>
        <dbReference type="PROSITE" id="PS50943"/>
    </source>
</evidence>
<evidence type="ECO:0000313" key="4">
    <source>
        <dbReference type="Proteomes" id="UP000214739"/>
    </source>
</evidence>
<dbReference type="Gene3D" id="1.10.260.40">
    <property type="entry name" value="lambda repressor-like DNA-binding domains"/>
    <property type="match status" value="1"/>
</dbReference>
<dbReference type="SUPFAM" id="SSF47413">
    <property type="entry name" value="lambda repressor-like DNA-binding domains"/>
    <property type="match status" value="1"/>
</dbReference>
<organism evidence="2 4">
    <name type="scientific">Lentilactobacillus parakefiri</name>
    <dbReference type="NCBI Taxonomy" id="152332"/>
    <lineage>
        <taxon>Bacteria</taxon>
        <taxon>Bacillati</taxon>
        <taxon>Bacillota</taxon>
        <taxon>Bacilli</taxon>
        <taxon>Lactobacillales</taxon>
        <taxon>Lactobacillaceae</taxon>
        <taxon>Lentilactobacillus</taxon>
    </lineage>
</organism>
<evidence type="ECO:0000313" key="3">
    <source>
        <dbReference type="EMBL" id="TDG94821.1"/>
    </source>
</evidence>
<evidence type="ECO:0000313" key="2">
    <source>
        <dbReference type="EMBL" id="GAW71397.1"/>
    </source>
</evidence>
<reference evidence="2 4" key="1">
    <citation type="journal article" date="2017" name="Biosci Microbiota Food Health">
        <title>Genomic characterization reconfirms the taxonomic status of Lactobacillus parakefiri.</title>
        <authorList>
            <person name="Tanizawa Y."/>
            <person name="Kobayashi H."/>
            <person name="Kaminuma E."/>
            <person name="Sakamoto M."/>
            <person name="Ohkuma M."/>
            <person name="Nakamura Y."/>
            <person name="Arita M."/>
            <person name="Tohno M."/>
        </authorList>
    </citation>
    <scope>NUCLEOTIDE SEQUENCE [LARGE SCALE GENOMIC DNA]</scope>
    <source>
        <strain evidence="2 4">JCM 8573</strain>
    </source>
</reference>
<reference evidence="3" key="3">
    <citation type="submission" date="2019-02" db="EMBL/GenBank/DDBJ databases">
        <authorList>
            <person name="Buron G."/>
            <person name="Chaylann A."/>
            <person name="Dolejs I."/>
            <person name="Forster J."/>
            <person name="Miks M.H."/>
        </authorList>
    </citation>
    <scope>NUCLEOTIDE SEQUENCE</scope>
    <source>
        <strain evidence="3">DSM 10551</strain>
    </source>
</reference>
<reference evidence="3 5" key="2">
    <citation type="journal article" date="2019" name="Appl. Microbiol. Biotechnol.">
        <title>Uncovering carbohydrate metabolism through a genotype-phenotype association study of 56 lactic acid bacteria genomes.</title>
        <authorList>
            <person name="Buron-Moles G."/>
            <person name="Chailyan A."/>
            <person name="Dolejs I."/>
            <person name="Forster J."/>
            <person name="Miks M.H."/>
        </authorList>
    </citation>
    <scope>NUCLEOTIDE SEQUENCE [LARGE SCALE GENOMIC DNA]</scope>
    <source>
        <strain evidence="3 5">DSM 10551</strain>
    </source>
</reference>
<dbReference type="Proteomes" id="UP000294668">
    <property type="component" value="Unassembled WGS sequence"/>
</dbReference>
<dbReference type="PANTHER" id="PTHR33516">
    <property type="entry name" value="LEXA REPRESSOR"/>
    <property type="match status" value="1"/>
</dbReference>
<dbReference type="SMART" id="SM00530">
    <property type="entry name" value="HTH_XRE"/>
    <property type="match status" value="1"/>
</dbReference>
<dbReference type="PROSITE" id="PS50943">
    <property type="entry name" value="HTH_CROC1"/>
    <property type="match status" value="1"/>
</dbReference>
<dbReference type="InterPro" id="IPR050077">
    <property type="entry name" value="LexA_repressor"/>
</dbReference>
<dbReference type="EMBL" id="PUFL01000009">
    <property type="protein sequence ID" value="TDG94821.1"/>
    <property type="molecule type" value="Genomic_DNA"/>
</dbReference>
<feature type="domain" description="HTH cro/C1-type" evidence="1">
    <location>
        <begin position="15"/>
        <end position="69"/>
    </location>
</feature>
<dbReference type="InterPro" id="IPR039418">
    <property type="entry name" value="LexA-like"/>
</dbReference>
<dbReference type="SUPFAM" id="SSF51306">
    <property type="entry name" value="LexA/Signal peptidase"/>
    <property type="match status" value="1"/>
</dbReference>
<dbReference type="Gene3D" id="2.10.109.10">
    <property type="entry name" value="Umud Fragment, subunit A"/>
    <property type="match status" value="1"/>
</dbReference>
<protein>
    <submittedName>
        <fullName evidence="2">Peptidase S24-like protein</fullName>
    </submittedName>
</protein>